<dbReference type="InterPro" id="IPR036397">
    <property type="entry name" value="RNaseH_sf"/>
</dbReference>
<reference evidence="1 2" key="1">
    <citation type="journal article" date="2023" name="BMC Biol.">
        <title>The compact genome of the sponge Oopsacas minuta (Hexactinellida) is lacking key metazoan core genes.</title>
        <authorList>
            <person name="Santini S."/>
            <person name="Schenkelaars Q."/>
            <person name="Jourda C."/>
            <person name="Duchesne M."/>
            <person name="Belahbib H."/>
            <person name="Rocher C."/>
            <person name="Selva M."/>
            <person name="Riesgo A."/>
            <person name="Vervoort M."/>
            <person name="Leys S.P."/>
            <person name="Kodjabachian L."/>
            <person name="Le Bivic A."/>
            <person name="Borchiellini C."/>
            <person name="Claverie J.M."/>
            <person name="Renard E."/>
        </authorList>
    </citation>
    <scope>NUCLEOTIDE SEQUENCE [LARGE SCALE GENOMIC DNA]</scope>
    <source>
        <strain evidence="1">SPO-2</strain>
    </source>
</reference>
<dbReference type="PANTHER" id="PTHR46068">
    <property type="entry name" value="PROTEIN CBG27172"/>
    <property type="match status" value="1"/>
</dbReference>
<dbReference type="Gene3D" id="3.30.420.10">
    <property type="entry name" value="Ribonuclease H-like superfamily/Ribonuclease H"/>
    <property type="match status" value="1"/>
</dbReference>
<name>A0AAV7K4G8_9METZ</name>
<sequence>MKRLSRSKGFLSRFATQGLDRVLFSDEKLFTVEDASNRLNERILSTCTAVIPEKYRFVKRIQKRLSVMVWAGISSVGRTPLVFVPSGVKINAATYKELILEPLVKDLGKTMFENSLFVFQQDDAPAHTAKSTQEWLGANIPHLITKVEWPPSSPDLNPWISLFGQFWSQEPARSLMRISNH</sequence>
<dbReference type="GO" id="GO:0003676">
    <property type="term" value="F:nucleic acid binding"/>
    <property type="evidence" value="ECO:0007669"/>
    <property type="project" value="InterPro"/>
</dbReference>
<dbReference type="PANTHER" id="PTHR46068:SF1">
    <property type="entry name" value="TRANSPOSASE IS30-LIKE HTH DOMAIN-CONTAINING PROTEIN"/>
    <property type="match status" value="1"/>
</dbReference>
<organism evidence="1 2">
    <name type="scientific">Oopsacas minuta</name>
    <dbReference type="NCBI Taxonomy" id="111878"/>
    <lineage>
        <taxon>Eukaryota</taxon>
        <taxon>Metazoa</taxon>
        <taxon>Porifera</taxon>
        <taxon>Hexactinellida</taxon>
        <taxon>Hexasterophora</taxon>
        <taxon>Lyssacinosida</taxon>
        <taxon>Leucopsacidae</taxon>
        <taxon>Oopsacas</taxon>
    </lineage>
</organism>
<keyword evidence="2" id="KW-1185">Reference proteome</keyword>
<comment type="caution">
    <text evidence="1">The sequence shown here is derived from an EMBL/GenBank/DDBJ whole genome shotgun (WGS) entry which is preliminary data.</text>
</comment>
<dbReference type="Proteomes" id="UP001165289">
    <property type="component" value="Unassembled WGS sequence"/>
</dbReference>
<dbReference type="AlphaFoldDB" id="A0AAV7K4G8"/>
<evidence type="ECO:0008006" key="3">
    <source>
        <dbReference type="Google" id="ProtNLM"/>
    </source>
</evidence>
<evidence type="ECO:0000313" key="2">
    <source>
        <dbReference type="Proteomes" id="UP001165289"/>
    </source>
</evidence>
<accession>A0AAV7K4G8</accession>
<dbReference type="EMBL" id="JAKMXF010000177">
    <property type="protein sequence ID" value="KAI6655673.1"/>
    <property type="molecule type" value="Genomic_DNA"/>
</dbReference>
<proteinExistence type="predicted"/>
<evidence type="ECO:0000313" key="1">
    <source>
        <dbReference type="EMBL" id="KAI6655673.1"/>
    </source>
</evidence>
<gene>
    <name evidence="1" type="ORF">LOD99_1813</name>
</gene>
<protein>
    <recommendedName>
        <fullName evidence="3">Transposase</fullName>
    </recommendedName>
</protein>